<dbReference type="AlphaFoldDB" id="A0A066YP20"/>
<gene>
    <name evidence="2" type="ORF">KCH_64140</name>
</gene>
<feature type="region of interest" description="Disordered" evidence="1">
    <location>
        <begin position="1"/>
        <end position="60"/>
    </location>
</feature>
<dbReference type="Proteomes" id="UP000027178">
    <property type="component" value="Unassembled WGS sequence"/>
</dbReference>
<sequence>MDGQDDAEQGWHVRSLREGIGGSGRSPGPRTLYRAPTRVPRARPEPRHPGRRWSGWPGCRGRLKRDRRCRAVEAAAPAARLAIRPTLNGRPPVRAPRRSRAAAASRRP</sequence>
<dbReference type="PATRIC" id="fig|1348663.4.peg.6208"/>
<evidence type="ECO:0000313" key="3">
    <source>
        <dbReference type="Proteomes" id="UP000027178"/>
    </source>
</evidence>
<protein>
    <submittedName>
        <fullName evidence="2">Uncharacterized protein</fullName>
    </submittedName>
</protein>
<dbReference type="HOGENOM" id="CLU_2193434_0_0_11"/>
<feature type="compositionally biased region" description="Basic residues" evidence="1">
    <location>
        <begin position="95"/>
        <end position="108"/>
    </location>
</feature>
<reference evidence="2 3" key="1">
    <citation type="submission" date="2014-05" db="EMBL/GenBank/DDBJ databases">
        <title>Draft Genome Sequence of Kitasatospora cheerisanensis KCTC 2395.</title>
        <authorList>
            <person name="Nam D.H."/>
        </authorList>
    </citation>
    <scope>NUCLEOTIDE SEQUENCE [LARGE SCALE GENOMIC DNA]</scope>
    <source>
        <strain evidence="2 3">KCTC 2395</strain>
    </source>
</reference>
<comment type="caution">
    <text evidence="2">The sequence shown here is derived from an EMBL/GenBank/DDBJ whole genome shotgun (WGS) entry which is preliminary data.</text>
</comment>
<keyword evidence="3" id="KW-1185">Reference proteome</keyword>
<dbReference type="EMBL" id="JNBY01000131">
    <property type="protein sequence ID" value="KDN81694.1"/>
    <property type="molecule type" value="Genomic_DNA"/>
</dbReference>
<accession>A0A066YP20</accession>
<evidence type="ECO:0000256" key="1">
    <source>
        <dbReference type="SAM" id="MobiDB-lite"/>
    </source>
</evidence>
<organism evidence="2 3">
    <name type="scientific">Kitasatospora cheerisanensis KCTC 2395</name>
    <dbReference type="NCBI Taxonomy" id="1348663"/>
    <lineage>
        <taxon>Bacteria</taxon>
        <taxon>Bacillati</taxon>
        <taxon>Actinomycetota</taxon>
        <taxon>Actinomycetes</taxon>
        <taxon>Kitasatosporales</taxon>
        <taxon>Streptomycetaceae</taxon>
        <taxon>Kitasatospora</taxon>
    </lineage>
</organism>
<feature type="region of interest" description="Disordered" evidence="1">
    <location>
        <begin position="85"/>
        <end position="108"/>
    </location>
</feature>
<name>A0A066YP20_9ACTN</name>
<evidence type="ECO:0000313" key="2">
    <source>
        <dbReference type="EMBL" id="KDN81694.1"/>
    </source>
</evidence>
<proteinExistence type="predicted"/>